<protein>
    <recommendedName>
        <fullName evidence="7">Exonuclease domain-containing protein</fullName>
    </recommendedName>
</protein>
<keyword evidence="6" id="KW-0539">Nucleus</keyword>
<keyword evidence="9" id="KW-1185">Reference proteome</keyword>
<dbReference type="InterPro" id="IPR034922">
    <property type="entry name" value="REX1-like_exo"/>
</dbReference>
<dbReference type="GO" id="GO:0003676">
    <property type="term" value="F:nucleic acid binding"/>
    <property type="evidence" value="ECO:0007669"/>
    <property type="project" value="InterPro"/>
</dbReference>
<evidence type="ECO:0000256" key="6">
    <source>
        <dbReference type="ARBA" id="ARBA00023242"/>
    </source>
</evidence>
<gene>
    <name evidence="8" type="ORF">TSUD_15040</name>
</gene>
<comment type="similarity">
    <text evidence="2">Belongs to the REXO1/REXO3 family.</text>
</comment>
<organism evidence="8 9">
    <name type="scientific">Trifolium subterraneum</name>
    <name type="common">Subterranean clover</name>
    <dbReference type="NCBI Taxonomy" id="3900"/>
    <lineage>
        <taxon>Eukaryota</taxon>
        <taxon>Viridiplantae</taxon>
        <taxon>Streptophyta</taxon>
        <taxon>Embryophyta</taxon>
        <taxon>Tracheophyta</taxon>
        <taxon>Spermatophyta</taxon>
        <taxon>Magnoliopsida</taxon>
        <taxon>eudicotyledons</taxon>
        <taxon>Gunneridae</taxon>
        <taxon>Pentapetalae</taxon>
        <taxon>rosids</taxon>
        <taxon>fabids</taxon>
        <taxon>Fabales</taxon>
        <taxon>Fabaceae</taxon>
        <taxon>Papilionoideae</taxon>
        <taxon>50 kb inversion clade</taxon>
        <taxon>NPAAA clade</taxon>
        <taxon>Hologalegina</taxon>
        <taxon>IRL clade</taxon>
        <taxon>Trifolieae</taxon>
        <taxon>Trifolium</taxon>
    </lineage>
</organism>
<evidence type="ECO:0000256" key="2">
    <source>
        <dbReference type="ARBA" id="ARBA00006357"/>
    </source>
</evidence>
<accession>A0A2Z6NSP7</accession>
<dbReference type="InterPro" id="IPR012337">
    <property type="entry name" value="RNaseH-like_sf"/>
</dbReference>
<dbReference type="GO" id="GO:0004527">
    <property type="term" value="F:exonuclease activity"/>
    <property type="evidence" value="ECO:0007669"/>
    <property type="project" value="UniProtKB-KW"/>
</dbReference>
<dbReference type="PANTHER" id="PTHR12801:SF157">
    <property type="entry name" value="SMALL RNA DEGRADING NUCLEASE 5"/>
    <property type="match status" value="1"/>
</dbReference>
<dbReference type="EMBL" id="DF973561">
    <property type="protein sequence ID" value="GAU34589.1"/>
    <property type="molecule type" value="Genomic_DNA"/>
</dbReference>
<evidence type="ECO:0000256" key="4">
    <source>
        <dbReference type="ARBA" id="ARBA00022801"/>
    </source>
</evidence>
<dbReference type="PANTHER" id="PTHR12801">
    <property type="entry name" value="RNA EXONUCLEASE REXO1 / RECO3 FAMILY MEMBER-RELATED"/>
    <property type="match status" value="1"/>
</dbReference>
<dbReference type="InterPro" id="IPR013520">
    <property type="entry name" value="Ribonucl_H"/>
</dbReference>
<feature type="domain" description="Exonuclease" evidence="7">
    <location>
        <begin position="214"/>
        <end position="373"/>
    </location>
</feature>
<dbReference type="GO" id="GO:0005634">
    <property type="term" value="C:nucleus"/>
    <property type="evidence" value="ECO:0007669"/>
    <property type="project" value="UniProtKB-SubCell"/>
</dbReference>
<dbReference type="OrthoDB" id="206335at2759"/>
<dbReference type="InterPro" id="IPR047021">
    <property type="entry name" value="REXO1/3/4-like"/>
</dbReference>
<dbReference type="SUPFAM" id="SSF53098">
    <property type="entry name" value="Ribonuclease H-like"/>
    <property type="match status" value="1"/>
</dbReference>
<evidence type="ECO:0000313" key="8">
    <source>
        <dbReference type="EMBL" id="GAU34589.1"/>
    </source>
</evidence>
<evidence type="ECO:0000256" key="1">
    <source>
        <dbReference type="ARBA" id="ARBA00004123"/>
    </source>
</evidence>
<evidence type="ECO:0000259" key="7">
    <source>
        <dbReference type="SMART" id="SM00479"/>
    </source>
</evidence>
<keyword evidence="3" id="KW-0540">Nuclease</keyword>
<dbReference type="FunFam" id="3.30.420.10:FF:000019">
    <property type="entry name" value="RNA exonuclease NEF-sp"/>
    <property type="match status" value="1"/>
</dbReference>
<dbReference type="Gene3D" id="3.30.420.10">
    <property type="entry name" value="Ribonuclease H-like superfamily/Ribonuclease H"/>
    <property type="match status" value="1"/>
</dbReference>
<reference evidence="9" key="1">
    <citation type="journal article" date="2017" name="Front. Plant Sci.">
        <title>Climate Clever Clovers: New Paradigm to Reduce the Environmental Footprint of Ruminants by Breeding Low Methanogenic Forages Utilizing Haplotype Variation.</title>
        <authorList>
            <person name="Kaur P."/>
            <person name="Appels R."/>
            <person name="Bayer P.E."/>
            <person name="Keeble-Gagnere G."/>
            <person name="Wang J."/>
            <person name="Hirakawa H."/>
            <person name="Shirasawa K."/>
            <person name="Vercoe P."/>
            <person name="Stefanova K."/>
            <person name="Durmic Z."/>
            <person name="Nichols P."/>
            <person name="Revell C."/>
            <person name="Isobe S.N."/>
            <person name="Edwards D."/>
            <person name="Erskine W."/>
        </authorList>
    </citation>
    <scope>NUCLEOTIDE SEQUENCE [LARGE SCALE GENOMIC DNA]</scope>
    <source>
        <strain evidence="9">cv. Daliak</strain>
    </source>
</reference>
<evidence type="ECO:0000256" key="3">
    <source>
        <dbReference type="ARBA" id="ARBA00022722"/>
    </source>
</evidence>
<dbReference type="CDD" id="cd06145">
    <property type="entry name" value="REX1_like"/>
    <property type="match status" value="1"/>
</dbReference>
<sequence length="579" mass="64632">MTSSQNKFETLSNVEEEDDSNKCTNFYDIYGPQAKADVVFKENDTSNLNLADIQGLVTWVLGEGFMPSWVFIKNKPLILKVVMLYMPGLDAALYLSLSKALPNLKKSCGKPRPVLALSCVSDSMQTIDALLTCKQKRKRDQDGSITTKSTLTSQQEEVCGGTNGLSFKEITKDIPFPVAYYTLTEKDLEENEYPVNKPDFVSTLPAPPGSPFYEMVALDCEMCITGEGFELTRVTLVDVKGQVLLDELVKPSNHITDYNTRFSGITAEMLDGVTTSLTDIQEKFRKLVYKETILVGHSLENDLLALKISHDLVIDTAVLYKHPRGSSHKSALRFLTKRFLSREIQQSGNGHDSIEDARATMELALLKIRNGNFVLKEIKENYGLTITKSFNLNGPGFGAPPSFMRKKLLSILSESGKTSSMIDDISIVKRFASESSNAIPLKNEKVHFIWTQFSELHTHLKKQAEDSDSLNKKLAEMIALHTCEKSSSKGKGLKSNVSAELKEILTRMDNRIHKLYKSLPTNAMLIVCTGHGDTAVVRRLRKMLTEEGETNFGREKIVESLEEFQARAEVALCFVGVKH</sequence>
<dbReference type="InterPro" id="IPR036397">
    <property type="entry name" value="RNaseH_sf"/>
</dbReference>
<name>A0A2Z6NSP7_TRISU</name>
<dbReference type="Proteomes" id="UP000242715">
    <property type="component" value="Unassembled WGS sequence"/>
</dbReference>
<keyword evidence="4" id="KW-0378">Hydrolase</keyword>
<dbReference type="Pfam" id="PF00929">
    <property type="entry name" value="RNase_T"/>
    <property type="match status" value="1"/>
</dbReference>
<proteinExistence type="inferred from homology"/>
<dbReference type="AlphaFoldDB" id="A0A2Z6NSP7"/>
<keyword evidence="5" id="KW-0269">Exonuclease</keyword>
<comment type="subcellular location">
    <subcellularLocation>
        <location evidence="1">Nucleus</location>
    </subcellularLocation>
</comment>
<dbReference type="SMART" id="SM00479">
    <property type="entry name" value="EXOIII"/>
    <property type="match status" value="1"/>
</dbReference>
<evidence type="ECO:0000256" key="5">
    <source>
        <dbReference type="ARBA" id="ARBA00022839"/>
    </source>
</evidence>
<evidence type="ECO:0000313" key="9">
    <source>
        <dbReference type="Proteomes" id="UP000242715"/>
    </source>
</evidence>